<proteinExistence type="predicted"/>
<dbReference type="NCBIfam" id="TIGR02532">
    <property type="entry name" value="IV_pilin_GFxxxE"/>
    <property type="match status" value="1"/>
</dbReference>
<feature type="transmembrane region" description="Helical" evidence="1">
    <location>
        <begin position="12"/>
        <end position="37"/>
    </location>
</feature>
<evidence type="ECO:0000256" key="1">
    <source>
        <dbReference type="SAM" id="Phobius"/>
    </source>
</evidence>
<reference evidence="2 3" key="1">
    <citation type="submission" date="2019-09" db="EMBL/GenBank/DDBJ databases">
        <title>Taxonomy of Antarctic Massilia spp.: description of Massilia rubra sp. nov., Massilia aquatica sp. nov., Massilia mucilaginosa sp. nov., Massilia frigida sp. nov. isolated from streams, lakes and regoliths.</title>
        <authorList>
            <person name="Holochova P."/>
            <person name="Sedlacek I."/>
            <person name="Kralova S."/>
            <person name="Maslanova I."/>
            <person name="Busse H.-J."/>
            <person name="Stankova E."/>
            <person name="Vrbovska V."/>
            <person name="Kovarovic V."/>
            <person name="Bartak M."/>
            <person name="Svec P."/>
            <person name="Pantucek R."/>
        </authorList>
    </citation>
    <scope>NUCLEOTIDE SEQUENCE [LARGE SCALE GENOMIC DNA]</scope>
    <source>
        <strain evidence="2 3">CCM 8693</strain>
    </source>
</reference>
<keyword evidence="1" id="KW-0812">Transmembrane</keyword>
<dbReference type="InterPro" id="IPR012902">
    <property type="entry name" value="N_methyl_site"/>
</dbReference>
<dbReference type="PROSITE" id="PS00409">
    <property type="entry name" value="PROKAR_NTER_METHYL"/>
    <property type="match status" value="1"/>
</dbReference>
<keyword evidence="3" id="KW-1185">Reference proteome</keyword>
<keyword evidence="1" id="KW-0472">Membrane</keyword>
<evidence type="ECO:0000313" key="3">
    <source>
        <dbReference type="Proteomes" id="UP000819052"/>
    </source>
</evidence>
<dbReference type="SUPFAM" id="SSF54523">
    <property type="entry name" value="Pili subunits"/>
    <property type="match status" value="1"/>
</dbReference>
<gene>
    <name evidence="2" type="ORF">F1609_05515</name>
</gene>
<accession>A0ABX0LXM8</accession>
<name>A0ABX0LXM8_9BURK</name>
<dbReference type="Gene3D" id="3.30.700.10">
    <property type="entry name" value="Glycoprotein, Type 4 Pilin"/>
    <property type="match status" value="1"/>
</dbReference>
<comment type="caution">
    <text evidence="2">The sequence shown here is derived from an EMBL/GenBank/DDBJ whole genome shotgun (WGS) entry which is preliminary data.</text>
</comment>
<keyword evidence="1" id="KW-1133">Transmembrane helix</keyword>
<evidence type="ECO:0000313" key="2">
    <source>
        <dbReference type="EMBL" id="NHZ39629.1"/>
    </source>
</evidence>
<protein>
    <submittedName>
        <fullName evidence="2">Prepilin-type N-terminal cleavage/methylation domain-containing protein</fullName>
    </submittedName>
</protein>
<dbReference type="RefSeq" id="WP_206752949.1">
    <property type="nucleotide sequence ID" value="NZ_VVIW01000002.1"/>
</dbReference>
<dbReference type="InterPro" id="IPR045584">
    <property type="entry name" value="Pilin-like"/>
</dbReference>
<dbReference type="EMBL" id="VVIW01000002">
    <property type="protein sequence ID" value="NHZ39629.1"/>
    <property type="molecule type" value="Genomic_DNA"/>
</dbReference>
<organism evidence="2 3">
    <name type="scientific">Massilia aquatica</name>
    <dbReference type="NCBI Taxonomy" id="2609000"/>
    <lineage>
        <taxon>Bacteria</taxon>
        <taxon>Pseudomonadati</taxon>
        <taxon>Pseudomonadota</taxon>
        <taxon>Betaproteobacteria</taxon>
        <taxon>Burkholderiales</taxon>
        <taxon>Oxalobacteraceae</taxon>
        <taxon>Telluria group</taxon>
        <taxon>Massilia</taxon>
    </lineage>
</organism>
<dbReference type="Pfam" id="PF07963">
    <property type="entry name" value="N_methyl"/>
    <property type="match status" value="1"/>
</dbReference>
<sequence>MMTCPLRQPRQHGFTLVEAIVVIVITGILGAIVATFLRLPVQNYVDSAGRAELADAADTAVRRMVREIRLALPNTVRVQGNAIEFVPTKTGGRYLAAEDTLAPPNNPAGDHLNFVDPADLTFRVLGPLQDGPQRIAAGDMVVVNNLMVSGDALNVYAAVPTNRAEVAAVDAAAKVITLKANPFAQQNPPMAHPMHRFQVTGQPVTYSCANGVLSRHANYGFNAAQNSVPSAAPAILATNVESCEFNYTLIGNTRAALVRLTLTLRRPDGRDGAIRMTQQVHVDNNP</sequence>
<dbReference type="Proteomes" id="UP000819052">
    <property type="component" value="Unassembled WGS sequence"/>
</dbReference>